<evidence type="ECO:0000259" key="5">
    <source>
        <dbReference type="PROSITE" id="PS51755"/>
    </source>
</evidence>
<dbReference type="Gene3D" id="1.10.10.10">
    <property type="entry name" value="Winged helix-like DNA-binding domain superfamily/Winged helix DNA-binding domain"/>
    <property type="match status" value="1"/>
</dbReference>
<evidence type="ECO:0000259" key="4">
    <source>
        <dbReference type="PROSITE" id="PS50110"/>
    </source>
</evidence>
<dbReference type="Pfam" id="PF00486">
    <property type="entry name" value="Trans_reg_C"/>
    <property type="match status" value="1"/>
</dbReference>
<dbReference type="InterPro" id="IPR001867">
    <property type="entry name" value="OmpR/PhoB-type_DNA-bd"/>
</dbReference>
<reference evidence="7" key="1">
    <citation type="journal article" date="2019" name="Int. J. Syst. Evol. Microbiol.">
        <title>The Global Catalogue of Microorganisms (GCM) 10K type strain sequencing project: providing services to taxonomists for standard genome sequencing and annotation.</title>
        <authorList>
            <consortium name="The Broad Institute Genomics Platform"/>
            <consortium name="The Broad Institute Genome Sequencing Center for Infectious Disease"/>
            <person name="Wu L."/>
            <person name="Ma J."/>
        </authorList>
    </citation>
    <scope>NUCLEOTIDE SEQUENCE [LARGE SCALE GENOMIC DNA]</scope>
    <source>
        <strain evidence="7">KCTC 42911</strain>
    </source>
</reference>
<dbReference type="Proteomes" id="UP001595629">
    <property type="component" value="Unassembled WGS sequence"/>
</dbReference>
<accession>A0ABV7TI89</accession>
<proteinExistence type="predicted"/>
<keyword evidence="1 3" id="KW-0238">DNA-binding</keyword>
<dbReference type="Pfam" id="PF00072">
    <property type="entry name" value="Response_reg"/>
    <property type="match status" value="1"/>
</dbReference>
<protein>
    <submittedName>
        <fullName evidence="6">Response regulator transcription factor</fullName>
    </submittedName>
</protein>
<dbReference type="Gene3D" id="3.40.50.2300">
    <property type="match status" value="1"/>
</dbReference>
<dbReference type="EMBL" id="JBHRXI010000012">
    <property type="protein sequence ID" value="MFC3614615.1"/>
    <property type="molecule type" value="Genomic_DNA"/>
</dbReference>
<dbReference type="InterPro" id="IPR036388">
    <property type="entry name" value="WH-like_DNA-bd_sf"/>
</dbReference>
<dbReference type="SUPFAM" id="SSF52172">
    <property type="entry name" value="CheY-like"/>
    <property type="match status" value="1"/>
</dbReference>
<feature type="modified residue" description="4-aspartylphosphate" evidence="2">
    <location>
        <position position="51"/>
    </location>
</feature>
<dbReference type="RefSeq" id="WP_386735895.1">
    <property type="nucleotide sequence ID" value="NZ_JBHRXI010000012.1"/>
</dbReference>
<dbReference type="InterPro" id="IPR001789">
    <property type="entry name" value="Sig_transdc_resp-reg_receiver"/>
</dbReference>
<evidence type="ECO:0000313" key="7">
    <source>
        <dbReference type="Proteomes" id="UP001595629"/>
    </source>
</evidence>
<organism evidence="6 7">
    <name type="scientific">Lutimaribacter marinistellae</name>
    <dbReference type="NCBI Taxonomy" id="1820329"/>
    <lineage>
        <taxon>Bacteria</taxon>
        <taxon>Pseudomonadati</taxon>
        <taxon>Pseudomonadota</taxon>
        <taxon>Alphaproteobacteria</taxon>
        <taxon>Rhodobacterales</taxon>
        <taxon>Roseobacteraceae</taxon>
        <taxon>Lutimaribacter</taxon>
    </lineage>
</organism>
<evidence type="ECO:0000256" key="3">
    <source>
        <dbReference type="PROSITE-ProRule" id="PRU01091"/>
    </source>
</evidence>
<feature type="domain" description="OmpR/PhoB-type" evidence="5">
    <location>
        <begin position="123"/>
        <end position="221"/>
    </location>
</feature>
<dbReference type="InterPro" id="IPR039420">
    <property type="entry name" value="WalR-like"/>
</dbReference>
<feature type="DNA-binding region" description="OmpR/PhoB-type" evidence="3">
    <location>
        <begin position="123"/>
        <end position="221"/>
    </location>
</feature>
<evidence type="ECO:0000313" key="6">
    <source>
        <dbReference type="EMBL" id="MFC3614615.1"/>
    </source>
</evidence>
<keyword evidence="7" id="KW-1185">Reference proteome</keyword>
<dbReference type="PANTHER" id="PTHR48111:SF36">
    <property type="entry name" value="TRANSCRIPTIONAL REGULATORY PROTEIN CUTR"/>
    <property type="match status" value="1"/>
</dbReference>
<dbReference type="Gene3D" id="6.10.250.690">
    <property type="match status" value="1"/>
</dbReference>
<dbReference type="InterPro" id="IPR011006">
    <property type="entry name" value="CheY-like_superfamily"/>
</dbReference>
<name>A0ABV7TI89_9RHOB</name>
<dbReference type="SMART" id="SM00862">
    <property type="entry name" value="Trans_reg_C"/>
    <property type="match status" value="1"/>
</dbReference>
<keyword evidence="2" id="KW-0597">Phosphoprotein</keyword>
<feature type="domain" description="Response regulatory" evidence="4">
    <location>
        <begin position="2"/>
        <end position="115"/>
    </location>
</feature>
<dbReference type="SMART" id="SM00448">
    <property type="entry name" value="REC"/>
    <property type="match status" value="1"/>
</dbReference>
<dbReference type="PROSITE" id="PS51755">
    <property type="entry name" value="OMPR_PHOB"/>
    <property type="match status" value="1"/>
</dbReference>
<sequence>MRTLLVEDHPALAEAIAGGLARAGFATDLAGSVAEAREAVDTTQYDLTILDLGLPDGSGLDLLKEWQDRGAFPTIILTARGALGDRIAGLDSGADDYIVKPVEIPELVARCRAILRRPGNRASVVLSAGCVRVDTASREAHCNDVALNLGRRELSLLEVLIRRQNRVAPRTALVEALYDRDMEVTPNAVDAAVSRLRRALVDAGANVTLKTIRGVGWMLTVTEE</sequence>
<evidence type="ECO:0000256" key="2">
    <source>
        <dbReference type="PROSITE-ProRule" id="PRU00169"/>
    </source>
</evidence>
<gene>
    <name evidence="6" type="ORF">ACFORG_12650</name>
</gene>
<comment type="caution">
    <text evidence="6">The sequence shown here is derived from an EMBL/GenBank/DDBJ whole genome shotgun (WGS) entry which is preliminary data.</text>
</comment>
<dbReference type="PANTHER" id="PTHR48111">
    <property type="entry name" value="REGULATOR OF RPOS"/>
    <property type="match status" value="1"/>
</dbReference>
<dbReference type="CDD" id="cd00383">
    <property type="entry name" value="trans_reg_C"/>
    <property type="match status" value="1"/>
</dbReference>
<evidence type="ECO:0000256" key="1">
    <source>
        <dbReference type="ARBA" id="ARBA00023125"/>
    </source>
</evidence>
<dbReference type="PROSITE" id="PS50110">
    <property type="entry name" value="RESPONSE_REGULATORY"/>
    <property type="match status" value="1"/>
</dbReference>